<dbReference type="RefSeq" id="WP_359876234.1">
    <property type="nucleotide sequence ID" value="NZ_JBEYHT010000018.1"/>
</dbReference>
<dbReference type="AlphaFoldDB" id="A0A160P2P0"/>
<proteinExistence type="predicted"/>
<evidence type="ECO:0000313" key="1">
    <source>
        <dbReference type="EMBL" id="BAU84733.1"/>
    </source>
</evidence>
<evidence type="ECO:0000313" key="2">
    <source>
        <dbReference type="Proteomes" id="UP000217676"/>
    </source>
</evidence>
<keyword evidence="2" id="KW-1185">Reference proteome</keyword>
<gene>
    <name evidence="1" type="ORF">SLA_3831</name>
</gene>
<name>A0A160P2P0_STRLU</name>
<sequence>MATTGYAHTPEGALDFLKDKRLITAADTVLPSPGKTDSTGMYVLALRINATCHYLRMDSSSLASTLVPLWPAPANGQKTCTADEALAAAALYGIDPSTLG</sequence>
<protein>
    <submittedName>
        <fullName evidence="1">Uncharacterized protein</fullName>
    </submittedName>
</protein>
<organism evidence="1 2">
    <name type="scientific">Streptomyces laurentii</name>
    <dbReference type="NCBI Taxonomy" id="39478"/>
    <lineage>
        <taxon>Bacteria</taxon>
        <taxon>Bacillati</taxon>
        <taxon>Actinomycetota</taxon>
        <taxon>Actinomycetes</taxon>
        <taxon>Kitasatosporales</taxon>
        <taxon>Streptomycetaceae</taxon>
        <taxon>Streptomyces</taxon>
    </lineage>
</organism>
<accession>A0A160P2P0</accession>
<dbReference type="EMBL" id="AP017424">
    <property type="protein sequence ID" value="BAU84733.1"/>
    <property type="molecule type" value="Genomic_DNA"/>
</dbReference>
<dbReference type="KEGG" id="slau:SLA_3831"/>
<reference evidence="1 2" key="1">
    <citation type="journal article" date="2016" name="Genome Announc.">
        <title>Complete Genome Sequence of Thiostrepton-Producing Streptomyces laurentii ATCC 31255.</title>
        <authorList>
            <person name="Doi K."/>
            <person name="Fujino Y."/>
            <person name="Nagayoshi Y."/>
            <person name="Ohshima T."/>
            <person name="Ogata S."/>
        </authorList>
    </citation>
    <scope>NUCLEOTIDE SEQUENCE [LARGE SCALE GENOMIC DNA]</scope>
    <source>
        <strain evidence="1 2">ATCC 31255</strain>
    </source>
</reference>
<dbReference type="Proteomes" id="UP000217676">
    <property type="component" value="Chromosome"/>
</dbReference>